<dbReference type="Pfam" id="PF00069">
    <property type="entry name" value="Pkinase"/>
    <property type="match status" value="1"/>
</dbReference>
<dbReference type="Proteomes" id="UP001301769">
    <property type="component" value="Unassembled WGS sequence"/>
</dbReference>
<sequence>MPDLYYRITKELVARDPNSDENSLVSKFLPHEVLVREITPDSIAAKLSWFDWFRSRWSNVKSPPFKIHCQAPKVFATLVLIGQESAIVSLVFGDDIHDGDLPLCLTSCEKSGKNKVRSVKTGKEFPSFGSWLQPRVDEFLQKQWIFLAPFFQTGEHLVLTADRPLPITQSSLVKAQGTRVFIHKARFHHSHAPFAAPGFSLAIKEFRDKPTFLREKEILDMIQDLGTKHLIRLLASYQTPSSCCLVFKWAEGGNLEDFWRRESSTPRTPGLTIWFLQQIVGLVEAVSLLYEKNIRHGDIKPLNVLHFIQDASSCGTLVLADVGISKHHYNLTGLRCDPTMTRETTIGYEAPEAENDHPDHDQPRSRRYDSWPMGCMLLEFTVWLLYGYEAVDIFRKRRTTKTRTGDYSDPNGAFFKRHTMDLHPAVERAFVKLRADPRCGSDTARGDLLNLVKTHLLQVEPKRRLPAPDLHLRLSEILQKAVNNPSYLGKETDSPIKAPDFFRRSTKDRTLSDASKSSVDSSISFT</sequence>
<feature type="compositionally biased region" description="Basic and acidic residues" evidence="1">
    <location>
        <begin position="490"/>
        <end position="511"/>
    </location>
</feature>
<feature type="domain" description="Protein kinase" evidence="2">
    <location>
        <begin position="168"/>
        <end position="474"/>
    </location>
</feature>
<dbReference type="InterPro" id="IPR011009">
    <property type="entry name" value="Kinase-like_dom_sf"/>
</dbReference>
<dbReference type="PANTHER" id="PTHR24359">
    <property type="entry name" value="SERINE/THREONINE-PROTEIN KINASE SBK1"/>
    <property type="match status" value="1"/>
</dbReference>
<reference evidence="3" key="1">
    <citation type="journal article" date="2023" name="Mol. Phylogenet. Evol.">
        <title>Genome-scale phylogeny and comparative genomics of the fungal order Sordariales.</title>
        <authorList>
            <person name="Hensen N."/>
            <person name="Bonometti L."/>
            <person name="Westerberg I."/>
            <person name="Brannstrom I.O."/>
            <person name="Guillou S."/>
            <person name="Cros-Aarteil S."/>
            <person name="Calhoun S."/>
            <person name="Haridas S."/>
            <person name="Kuo A."/>
            <person name="Mondo S."/>
            <person name="Pangilinan J."/>
            <person name="Riley R."/>
            <person name="LaButti K."/>
            <person name="Andreopoulos B."/>
            <person name="Lipzen A."/>
            <person name="Chen C."/>
            <person name="Yan M."/>
            <person name="Daum C."/>
            <person name="Ng V."/>
            <person name="Clum A."/>
            <person name="Steindorff A."/>
            <person name="Ohm R.A."/>
            <person name="Martin F."/>
            <person name="Silar P."/>
            <person name="Natvig D.O."/>
            <person name="Lalanne C."/>
            <person name="Gautier V."/>
            <person name="Ament-Velasquez S.L."/>
            <person name="Kruys A."/>
            <person name="Hutchinson M.I."/>
            <person name="Powell A.J."/>
            <person name="Barry K."/>
            <person name="Miller A.N."/>
            <person name="Grigoriev I.V."/>
            <person name="Debuchy R."/>
            <person name="Gladieux P."/>
            <person name="Hiltunen Thoren M."/>
            <person name="Johannesson H."/>
        </authorList>
    </citation>
    <scope>NUCLEOTIDE SEQUENCE</scope>
    <source>
        <strain evidence="3">PSN293</strain>
    </source>
</reference>
<accession>A0AAN6YBY7</accession>
<dbReference type="PANTHER" id="PTHR24359:SF1">
    <property type="entry name" value="INHIBITOR OF NUCLEAR FACTOR KAPPA-B KINASE EPSILON SUBUNIT HOMOLOG 1-RELATED"/>
    <property type="match status" value="1"/>
</dbReference>
<keyword evidence="3" id="KW-0808">Transferase</keyword>
<comment type="caution">
    <text evidence="3">The sequence shown here is derived from an EMBL/GenBank/DDBJ whole genome shotgun (WGS) entry which is preliminary data.</text>
</comment>
<organism evidence="3 4">
    <name type="scientific">Rhypophila decipiens</name>
    <dbReference type="NCBI Taxonomy" id="261697"/>
    <lineage>
        <taxon>Eukaryota</taxon>
        <taxon>Fungi</taxon>
        <taxon>Dikarya</taxon>
        <taxon>Ascomycota</taxon>
        <taxon>Pezizomycotina</taxon>
        <taxon>Sordariomycetes</taxon>
        <taxon>Sordariomycetidae</taxon>
        <taxon>Sordariales</taxon>
        <taxon>Naviculisporaceae</taxon>
        <taxon>Rhypophila</taxon>
    </lineage>
</organism>
<name>A0AAN6YBY7_9PEZI</name>
<gene>
    <name evidence="3" type="ORF">QBC37DRAFT_91244</name>
</gene>
<keyword evidence="4" id="KW-1185">Reference proteome</keyword>
<dbReference type="AlphaFoldDB" id="A0AAN6YBY7"/>
<dbReference type="CDD" id="cd00180">
    <property type="entry name" value="PKc"/>
    <property type="match status" value="1"/>
</dbReference>
<dbReference type="PROSITE" id="PS50011">
    <property type="entry name" value="PROTEIN_KINASE_DOM"/>
    <property type="match status" value="1"/>
</dbReference>
<evidence type="ECO:0000256" key="1">
    <source>
        <dbReference type="SAM" id="MobiDB-lite"/>
    </source>
</evidence>
<dbReference type="GO" id="GO:0005524">
    <property type="term" value="F:ATP binding"/>
    <property type="evidence" value="ECO:0007669"/>
    <property type="project" value="InterPro"/>
</dbReference>
<evidence type="ECO:0000313" key="3">
    <source>
        <dbReference type="EMBL" id="KAK4216498.1"/>
    </source>
</evidence>
<keyword evidence="3" id="KW-0418">Kinase</keyword>
<dbReference type="SMART" id="SM00220">
    <property type="entry name" value="S_TKc"/>
    <property type="match status" value="1"/>
</dbReference>
<reference evidence="3" key="2">
    <citation type="submission" date="2023-05" db="EMBL/GenBank/DDBJ databases">
        <authorList>
            <consortium name="Lawrence Berkeley National Laboratory"/>
            <person name="Steindorff A."/>
            <person name="Hensen N."/>
            <person name="Bonometti L."/>
            <person name="Westerberg I."/>
            <person name="Brannstrom I.O."/>
            <person name="Guillou S."/>
            <person name="Cros-Aarteil S."/>
            <person name="Calhoun S."/>
            <person name="Haridas S."/>
            <person name="Kuo A."/>
            <person name="Mondo S."/>
            <person name="Pangilinan J."/>
            <person name="Riley R."/>
            <person name="Labutti K."/>
            <person name="Andreopoulos B."/>
            <person name="Lipzen A."/>
            <person name="Chen C."/>
            <person name="Yanf M."/>
            <person name="Daum C."/>
            <person name="Ng V."/>
            <person name="Clum A."/>
            <person name="Ohm R."/>
            <person name="Martin F."/>
            <person name="Silar P."/>
            <person name="Natvig D."/>
            <person name="Lalanne C."/>
            <person name="Gautier V."/>
            <person name="Ament-Velasquez S.L."/>
            <person name="Kruys A."/>
            <person name="Hutchinson M.I."/>
            <person name="Powell A.J."/>
            <person name="Barry K."/>
            <person name="Miller A.N."/>
            <person name="Grigoriev I.V."/>
            <person name="Debuchy R."/>
            <person name="Gladieux P."/>
            <person name="Thoren M.H."/>
            <person name="Johannesson H."/>
        </authorList>
    </citation>
    <scope>NUCLEOTIDE SEQUENCE</scope>
    <source>
        <strain evidence="3">PSN293</strain>
    </source>
</reference>
<dbReference type="Gene3D" id="1.10.510.10">
    <property type="entry name" value="Transferase(Phosphotransferase) domain 1"/>
    <property type="match status" value="1"/>
</dbReference>
<proteinExistence type="predicted"/>
<protein>
    <submittedName>
        <fullName evidence="3">Kinase-like domain-containing protein</fullName>
    </submittedName>
</protein>
<evidence type="ECO:0000313" key="4">
    <source>
        <dbReference type="Proteomes" id="UP001301769"/>
    </source>
</evidence>
<dbReference type="SUPFAM" id="SSF56112">
    <property type="entry name" value="Protein kinase-like (PK-like)"/>
    <property type="match status" value="1"/>
</dbReference>
<evidence type="ECO:0000259" key="2">
    <source>
        <dbReference type="PROSITE" id="PS50011"/>
    </source>
</evidence>
<dbReference type="EMBL" id="MU858068">
    <property type="protein sequence ID" value="KAK4216498.1"/>
    <property type="molecule type" value="Genomic_DNA"/>
</dbReference>
<feature type="compositionally biased region" description="Low complexity" evidence="1">
    <location>
        <begin position="512"/>
        <end position="526"/>
    </location>
</feature>
<feature type="region of interest" description="Disordered" evidence="1">
    <location>
        <begin position="488"/>
        <end position="526"/>
    </location>
</feature>
<dbReference type="GO" id="GO:0004674">
    <property type="term" value="F:protein serine/threonine kinase activity"/>
    <property type="evidence" value="ECO:0007669"/>
    <property type="project" value="TreeGrafter"/>
</dbReference>
<dbReference type="InterPro" id="IPR000719">
    <property type="entry name" value="Prot_kinase_dom"/>
</dbReference>